<evidence type="ECO:0000313" key="3">
    <source>
        <dbReference type="EMBL" id="TMQ55788.1"/>
    </source>
</evidence>
<dbReference type="Proteomes" id="UP000319829">
    <property type="component" value="Unassembled WGS sequence"/>
</dbReference>
<evidence type="ECO:0000313" key="6">
    <source>
        <dbReference type="Proteomes" id="UP000319829"/>
    </source>
</evidence>
<comment type="caution">
    <text evidence="4">The sequence shown here is derived from an EMBL/GenBank/DDBJ whole genome shotgun (WGS) entry which is preliminary data.</text>
</comment>
<evidence type="ECO:0000256" key="2">
    <source>
        <dbReference type="SAM" id="MobiDB-lite"/>
    </source>
</evidence>
<dbReference type="GO" id="GO:0005507">
    <property type="term" value="F:copper ion binding"/>
    <property type="evidence" value="ECO:0007669"/>
    <property type="project" value="TreeGrafter"/>
</dbReference>
<dbReference type="InterPro" id="IPR011322">
    <property type="entry name" value="N-reg_PII-like_a/b"/>
</dbReference>
<dbReference type="PANTHER" id="PTHR23419:SF8">
    <property type="entry name" value="FI09726P"/>
    <property type="match status" value="1"/>
</dbReference>
<accession>A0A538TE53</accession>
<organism evidence="4 5">
    <name type="scientific">Eiseniibacteriota bacterium</name>
    <dbReference type="NCBI Taxonomy" id="2212470"/>
    <lineage>
        <taxon>Bacteria</taxon>
        <taxon>Candidatus Eiseniibacteriota</taxon>
    </lineage>
</organism>
<dbReference type="SUPFAM" id="SSF54913">
    <property type="entry name" value="GlnB-like"/>
    <property type="match status" value="1"/>
</dbReference>
<proteinExistence type="inferred from homology"/>
<dbReference type="InterPro" id="IPR015867">
    <property type="entry name" value="N-reg_PII/ATP_PRibTrfase_C"/>
</dbReference>
<dbReference type="EMBL" id="VBOU01000014">
    <property type="protein sequence ID" value="TMQ55788.1"/>
    <property type="molecule type" value="Genomic_DNA"/>
</dbReference>
<dbReference type="PANTHER" id="PTHR23419">
    <property type="entry name" value="DIVALENT CATION TOLERANCE CUTA-RELATED"/>
    <property type="match status" value="1"/>
</dbReference>
<sequence>MPKTRRPRAARAGKPGPRRGPRPRRAARTPRVVLILAAYPRRAAAERAARLLVRGRVLACATVTAPARAFYFWEGREVAEAGALLYGKTTAARAGDAVRGIRENHPDRVPEILVLSIATGEPGYLAWVAAQVARR</sequence>
<name>A0A538TE53_UNCEI</name>
<feature type="region of interest" description="Disordered" evidence="2">
    <location>
        <begin position="1"/>
        <end position="26"/>
    </location>
</feature>
<protein>
    <submittedName>
        <fullName evidence="4">Divalent-cation tolerance protein CutA</fullName>
    </submittedName>
</protein>
<gene>
    <name evidence="3" type="ORF">E6K74_02130</name>
    <name evidence="4" type="ORF">E6K77_09120</name>
</gene>
<reference evidence="5 6" key="1">
    <citation type="journal article" date="2019" name="Nat. Microbiol.">
        <title>Mediterranean grassland soil C-N compound turnover is dependent on rainfall and depth, and is mediated by genomically divergent microorganisms.</title>
        <authorList>
            <person name="Diamond S."/>
            <person name="Andeer P.F."/>
            <person name="Li Z."/>
            <person name="Crits-Christoph A."/>
            <person name="Burstein D."/>
            <person name="Anantharaman K."/>
            <person name="Lane K.R."/>
            <person name="Thomas B.C."/>
            <person name="Pan C."/>
            <person name="Northen T.R."/>
            <person name="Banfield J.F."/>
        </authorList>
    </citation>
    <scope>NUCLEOTIDE SEQUENCE [LARGE SCALE GENOMIC DNA]</scope>
    <source>
        <strain evidence="3">WS_4</strain>
        <strain evidence="4">WS_7</strain>
    </source>
</reference>
<dbReference type="Pfam" id="PF03091">
    <property type="entry name" value="CutA1"/>
    <property type="match status" value="1"/>
</dbReference>
<dbReference type="Gene3D" id="3.30.70.120">
    <property type="match status" value="1"/>
</dbReference>
<comment type="similarity">
    <text evidence="1">Belongs to the CutA family.</text>
</comment>
<dbReference type="InterPro" id="IPR004323">
    <property type="entry name" value="Ion_tolerance_CutA"/>
</dbReference>
<evidence type="ECO:0000313" key="5">
    <source>
        <dbReference type="Proteomes" id="UP000317366"/>
    </source>
</evidence>
<evidence type="ECO:0000256" key="1">
    <source>
        <dbReference type="ARBA" id="ARBA00010169"/>
    </source>
</evidence>
<dbReference type="EMBL" id="VBOX01000089">
    <property type="protein sequence ID" value="TMQ61844.1"/>
    <property type="molecule type" value="Genomic_DNA"/>
</dbReference>
<evidence type="ECO:0000313" key="4">
    <source>
        <dbReference type="EMBL" id="TMQ61844.1"/>
    </source>
</evidence>
<dbReference type="GO" id="GO:0010038">
    <property type="term" value="P:response to metal ion"/>
    <property type="evidence" value="ECO:0007669"/>
    <property type="project" value="InterPro"/>
</dbReference>
<dbReference type="Proteomes" id="UP000317366">
    <property type="component" value="Unassembled WGS sequence"/>
</dbReference>
<dbReference type="AlphaFoldDB" id="A0A538TE53"/>